<proteinExistence type="predicted"/>
<sequence length="389" mass="44296">MVDQKQVFEAILHKMHPAIAEQRLAKLSTEVKLLKALPFNGDHLDQLRLLLQSIIRKGKVTDREIMALNLDMWPDGIIQAMNSSLQTAATTISNDELRLACLRFLNVRNCDILKHPVFRSDADTVLQQYYVTLDAQFRVQQRDTSDKRVLNSINGILRKLTPPQKEAMYYALLFTSGRRPPYFASQMLRLAMACDADVAKQALPHLDFSCQPWGIKRVVACLKRAQWLSVTPSKTRAGAANGGRYMDPNYTAELHGLLQRLEPLEAEMVFTAVRRAHARLHFMPRFLAQNYLAVVSRDPHECHEAIIELESVLIQGRFANRKREVEPLFRGLADACSGGYGAADAFRMVPPILFDASVRDLVIDLNNALIEYMQDEGWTYNGEWISRDW</sequence>
<organism evidence="1 2">
    <name type="scientific">Apiospora arundinis</name>
    <dbReference type="NCBI Taxonomy" id="335852"/>
    <lineage>
        <taxon>Eukaryota</taxon>
        <taxon>Fungi</taxon>
        <taxon>Dikarya</taxon>
        <taxon>Ascomycota</taxon>
        <taxon>Pezizomycotina</taxon>
        <taxon>Sordariomycetes</taxon>
        <taxon>Xylariomycetidae</taxon>
        <taxon>Amphisphaeriales</taxon>
        <taxon>Apiosporaceae</taxon>
        <taxon>Apiospora</taxon>
    </lineage>
</organism>
<dbReference type="EMBL" id="JAPCWZ010000005">
    <property type="protein sequence ID" value="KAK8862723.1"/>
    <property type="molecule type" value="Genomic_DNA"/>
</dbReference>
<evidence type="ECO:0000313" key="1">
    <source>
        <dbReference type="EMBL" id="KAK8862723.1"/>
    </source>
</evidence>
<comment type="caution">
    <text evidence="1">The sequence shown here is derived from an EMBL/GenBank/DDBJ whole genome shotgun (WGS) entry which is preliminary data.</text>
</comment>
<reference evidence="1 2" key="1">
    <citation type="journal article" date="2024" name="IMA Fungus">
        <title>Apiospora arundinis, a panoply of carbohydrate-active enzymes and secondary metabolites.</title>
        <authorList>
            <person name="Sorensen T."/>
            <person name="Petersen C."/>
            <person name="Muurmann A.T."/>
            <person name="Christiansen J.V."/>
            <person name="Brundto M.L."/>
            <person name="Overgaard C.K."/>
            <person name="Boysen A.T."/>
            <person name="Wollenberg R.D."/>
            <person name="Larsen T.O."/>
            <person name="Sorensen J.L."/>
            <person name="Nielsen K.L."/>
            <person name="Sondergaard T.E."/>
        </authorList>
    </citation>
    <scope>NUCLEOTIDE SEQUENCE [LARGE SCALE GENOMIC DNA]</scope>
    <source>
        <strain evidence="1 2">AAU 773</strain>
    </source>
</reference>
<accession>A0ABR2IHG5</accession>
<name>A0ABR2IHG5_9PEZI</name>
<keyword evidence="2" id="KW-1185">Reference proteome</keyword>
<dbReference type="Proteomes" id="UP001390339">
    <property type="component" value="Unassembled WGS sequence"/>
</dbReference>
<protein>
    <submittedName>
        <fullName evidence="1">Uncharacterized protein</fullName>
    </submittedName>
</protein>
<gene>
    <name evidence="1" type="ORF">PGQ11_008958</name>
</gene>
<evidence type="ECO:0000313" key="2">
    <source>
        <dbReference type="Proteomes" id="UP001390339"/>
    </source>
</evidence>